<feature type="signal peptide" evidence="1">
    <location>
        <begin position="1"/>
        <end position="20"/>
    </location>
</feature>
<name>A0A224YM89_9ACAR</name>
<feature type="chain" id="PRO_5012104035" evidence="1">
    <location>
        <begin position="21"/>
        <end position="199"/>
    </location>
</feature>
<reference evidence="2" key="1">
    <citation type="journal article" date="2017" name="Parasit. Vectors">
        <title>Sialotranscriptomics of Rhipicephalus zambeziensis reveals intricate expression profiles of secretory proteins and suggests tight temporal transcriptional regulation during blood-feeding.</title>
        <authorList>
            <person name="de Castro M.H."/>
            <person name="de Klerk D."/>
            <person name="Pienaar R."/>
            <person name="Rees D.J.G."/>
            <person name="Mans B.J."/>
        </authorList>
    </citation>
    <scope>NUCLEOTIDE SEQUENCE</scope>
    <source>
        <tissue evidence="2">Salivary glands</tissue>
    </source>
</reference>
<accession>A0A224YM89</accession>
<organism evidence="2">
    <name type="scientific">Rhipicephalus zambeziensis</name>
    <dbReference type="NCBI Taxonomy" id="60191"/>
    <lineage>
        <taxon>Eukaryota</taxon>
        <taxon>Metazoa</taxon>
        <taxon>Ecdysozoa</taxon>
        <taxon>Arthropoda</taxon>
        <taxon>Chelicerata</taxon>
        <taxon>Arachnida</taxon>
        <taxon>Acari</taxon>
        <taxon>Parasitiformes</taxon>
        <taxon>Ixodida</taxon>
        <taxon>Ixodoidea</taxon>
        <taxon>Ixodidae</taxon>
        <taxon>Rhipicephalinae</taxon>
        <taxon>Rhipicephalus</taxon>
        <taxon>Rhipicephalus</taxon>
    </lineage>
</organism>
<evidence type="ECO:0000256" key="1">
    <source>
        <dbReference type="SAM" id="SignalP"/>
    </source>
</evidence>
<dbReference type="AlphaFoldDB" id="A0A224YM89"/>
<dbReference type="InterPro" id="IPR012674">
    <property type="entry name" value="Calycin"/>
</dbReference>
<proteinExistence type="predicted"/>
<sequence length="199" mass="22735">MRGPFLWRIIALIYSATAKGTSVTLDSVPGGTSAALNIKQFVNTTDPIWTYNSTENTTILCKVDQIRDLKEQRYSFNRSFYLGYHSWTTLNGEGTFNVGDPAELNVDLQDTSPGYKYKETLLYTDNYNSCAIVRIEPTASDGAEWYEHLVKNSSITKRKNKDCINFFKNITTKGRKVYRSRCLHMLSIGNATFSRWELH</sequence>
<dbReference type="Gene3D" id="2.40.128.20">
    <property type="match status" value="1"/>
</dbReference>
<evidence type="ECO:0000313" key="2">
    <source>
        <dbReference type="EMBL" id="MAA15104.1"/>
    </source>
</evidence>
<dbReference type="EMBL" id="GFPF01003958">
    <property type="protein sequence ID" value="MAA15104.1"/>
    <property type="molecule type" value="Transcribed_RNA"/>
</dbReference>
<protein>
    <submittedName>
        <fullName evidence="2">Lipocalin</fullName>
    </submittedName>
</protein>
<dbReference type="SUPFAM" id="SSF50814">
    <property type="entry name" value="Lipocalins"/>
    <property type="match status" value="1"/>
</dbReference>
<keyword evidence="1" id="KW-0732">Signal</keyword>